<dbReference type="CDD" id="cd00531">
    <property type="entry name" value="NTF2_like"/>
    <property type="match status" value="1"/>
</dbReference>
<dbReference type="InterPro" id="IPR037401">
    <property type="entry name" value="SnoaL-like"/>
</dbReference>
<accession>A0A5P9NMZ1</accession>
<dbReference type="Proteomes" id="UP000326287">
    <property type="component" value="Chromosome"/>
</dbReference>
<dbReference type="InterPro" id="IPR032710">
    <property type="entry name" value="NTF2-like_dom_sf"/>
</dbReference>
<dbReference type="Gene3D" id="3.10.450.50">
    <property type="match status" value="1"/>
</dbReference>
<evidence type="ECO:0000313" key="4">
    <source>
        <dbReference type="Proteomes" id="UP000326287"/>
    </source>
</evidence>
<evidence type="ECO:0000259" key="2">
    <source>
        <dbReference type="Pfam" id="PF13577"/>
    </source>
</evidence>
<reference evidence="3 4" key="1">
    <citation type="submission" date="2019-02" db="EMBL/GenBank/DDBJ databases">
        <authorList>
            <person name="Li S.-H."/>
        </authorList>
    </citation>
    <scope>NUCLEOTIDE SEQUENCE [LARGE SCALE GENOMIC DNA]</scope>
    <source>
        <strain evidence="3 4">IMCC14385</strain>
    </source>
</reference>
<dbReference type="KEGG" id="halc:EY643_16845"/>
<dbReference type="AlphaFoldDB" id="A0A5P9NMZ1"/>
<keyword evidence="4" id="KW-1185">Reference proteome</keyword>
<name>A0A5P9NMZ1_9GAMM</name>
<dbReference type="Pfam" id="PF13577">
    <property type="entry name" value="SnoaL_4"/>
    <property type="match status" value="1"/>
</dbReference>
<dbReference type="EMBL" id="CP036422">
    <property type="protein sequence ID" value="QFU77190.1"/>
    <property type="molecule type" value="Genomic_DNA"/>
</dbReference>
<dbReference type="RefSeq" id="WP_153240335.1">
    <property type="nucleotide sequence ID" value="NZ_CP036422.1"/>
</dbReference>
<feature type="domain" description="SnoaL-like" evidence="2">
    <location>
        <begin position="12"/>
        <end position="135"/>
    </location>
</feature>
<organism evidence="3 4">
    <name type="scientific">Halioglobus maricola</name>
    <dbReference type="NCBI Taxonomy" id="2601894"/>
    <lineage>
        <taxon>Bacteria</taxon>
        <taxon>Pseudomonadati</taxon>
        <taxon>Pseudomonadota</taxon>
        <taxon>Gammaproteobacteria</taxon>
        <taxon>Cellvibrionales</taxon>
        <taxon>Halieaceae</taxon>
        <taxon>Halioglobus</taxon>
    </lineage>
</organism>
<evidence type="ECO:0000313" key="3">
    <source>
        <dbReference type="EMBL" id="QFU77190.1"/>
    </source>
</evidence>
<protein>
    <submittedName>
        <fullName evidence="3">Nuclear transport factor 2 family protein</fullName>
    </submittedName>
</protein>
<sequence>MESINQAKLQGLLDKQDIEEQLMRYARAIDRQDPALLRTVYWPDAYDDHLLYEGDVDGLVEWAFGFTDNMPTHHFVGNRLIELQSETEAFSEAYYVAWHDMPPEPGSTQRMNLALRGRYLDTFEKRGDEWRIKRRILALDAYTLAPGTSDWEAGHFAKITTRGGPRPDDPLYTEHPNTTNN</sequence>
<evidence type="ECO:0000256" key="1">
    <source>
        <dbReference type="SAM" id="MobiDB-lite"/>
    </source>
</evidence>
<gene>
    <name evidence="3" type="ORF">EY643_16845</name>
</gene>
<proteinExistence type="predicted"/>
<dbReference type="OrthoDB" id="581683at2"/>
<feature type="region of interest" description="Disordered" evidence="1">
    <location>
        <begin position="158"/>
        <end position="181"/>
    </location>
</feature>
<dbReference type="SUPFAM" id="SSF54427">
    <property type="entry name" value="NTF2-like"/>
    <property type="match status" value="1"/>
</dbReference>